<dbReference type="STRING" id="1838286.Verru16b_00351"/>
<dbReference type="InterPro" id="IPR036390">
    <property type="entry name" value="WH_DNA-bd_sf"/>
</dbReference>
<dbReference type="SMART" id="SM00100">
    <property type="entry name" value="cNMP"/>
    <property type="match status" value="1"/>
</dbReference>
<reference evidence="6 7" key="1">
    <citation type="submission" date="2016-06" db="EMBL/GenBank/DDBJ databases">
        <title>Three novel species with peptidoglycan cell walls form the new genus Lacunisphaera gen. nov. in the family Opitutaceae of the verrucomicrobial subdivision 4.</title>
        <authorList>
            <person name="Rast P."/>
            <person name="Gloeckner I."/>
            <person name="Jogler M."/>
            <person name="Boedeker C."/>
            <person name="Jeske O."/>
            <person name="Wiegand S."/>
            <person name="Reinhardt R."/>
            <person name="Schumann P."/>
            <person name="Rohde M."/>
            <person name="Spring S."/>
            <person name="Gloeckner F.O."/>
            <person name="Jogler C."/>
        </authorList>
    </citation>
    <scope>NUCLEOTIDE SEQUENCE [LARGE SCALE GENOMIC DNA]</scope>
    <source>
        <strain evidence="6 7">IG16b</strain>
    </source>
</reference>
<dbReference type="SUPFAM" id="SSF46785">
    <property type="entry name" value="Winged helix' DNA-binding domain"/>
    <property type="match status" value="1"/>
</dbReference>
<keyword evidence="1" id="KW-0805">Transcription regulation</keyword>
<dbReference type="InterPro" id="IPR014710">
    <property type="entry name" value="RmlC-like_jellyroll"/>
</dbReference>
<protein>
    <submittedName>
        <fullName evidence="6">Transcriptional activator protein Anr</fullName>
    </submittedName>
</protein>
<dbReference type="InterPro" id="IPR000595">
    <property type="entry name" value="cNMP-bd_dom"/>
</dbReference>
<dbReference type="Pfam" id="PF13545">
    <property type="entry name" value="HTH_Crp_2"/>
    <property type="match status" value="1"/>
</dbReference>
<gene>
    <name evidence="6" type="primary">anr</name>
    <name evidence="6" type="ORF">Verru16b_00351</name>
</gene>
<evidence type="ECO:0000259" key="5">
    <source>
        <dbReference type="PROSITE" id="PS51063"/>
    </source>
</evidence>
<dbReference type="GO" id="GO:0005829">
    <property type="term" value="C:cytosol"/>
    <property type="evidence" value="ECO:0007669"/>
    <property type="project" value="TreeGrafter"/>
</dbReference>
<dbReference type="PANTHER" id="PTHR24567:SF74">
    <property type="entry name" value="HTH-TYPE TRANSCRIPTIONAL REGULATOR ARCR"/>
    <property type="match status" value="1"/>
</dbReference>
<dbReference type="Proteomes" id="UP000095228">
    <property type="component" value="Chromosome"/>
</dbReference>
<dbReference type="InterPro" id="IPR050397">
    <property type="entry name" value="Env_Response_Regulators"/>
</dbReference>
<proteinExistence type="predicted"/>
<dbReference type="PROSITE" id="PS50042">
    <property type="entry name" value="CNMP_BINDING_3"/>
    <property type="match status" value="1"/>
</dbReference>
<dbReference type="PROSITE" id="PS51063">
    <property type="entry name" value="HTH_CRP_2"/>
    <property type="match status" value="1"/>
</dbReference>
<organism evidence="6 7">
    <name type="scientific">Lacunisphaera limnophila</name>
    <dbReference type="NCBI Taxonomy" id="1838286"/>
    <lineage>
        <taxon>Bacteria</taxon>
        <taxon>Pseudomonadati</taxon>
        <taxon>Verrucomicrobiota</taxon>
        <taxon>Opitutia</taxon>
        <taxon>Opitutales</taxon>
        <taxon>Opitutaceae</taxon>
        <taxon>Lacunisphaera</taxon>
    </lineage>
</organism>
<keyword evidence="7" id="KW-1185">Reference proteome</keyword>
<dbReference type="InterPro" id="IPR018490">
    <property type="entry name" value="cNMP-bd_dom_sf"/>
</dbReference>
<dbReference type="GO" id="GO:0003700">
    <property type="term" value="F:DNA-binding transcription factor activity"/>
    <property type="evidence" value="ECO:0007669"/>
    <property type="project" value="TreeGrafter"/>
</dbReference>
<keyword evidence="2" id="KW-0238">DNA-binding</keyword>
<dbReference type="GO" id="GO:0003677">
    <property type="term" value="F:DNA binding"/>
    <property type="evidence" value="ECO:0007669"/>
    <property type="project" value="UniProtKB-KW"/>
</dbReference>
<dbReference type="InterPro" id="IPR012318">
    <property type="entry name" value="HTH_CRP"/>
</dbReference>
<evidence type="ECO:0000256" key="1">
    <source>
        <dbReference type="ARBA" id="ARBA00023015"/>
    </source>
</evidence>
<evidence type="ECO:0000259" key="4">
    <source>
        <dbReference type="PROSITE" id="PS50042"/>
    </source>
</evidence>
<dbReference type="Pfam" id="PF00027">
    <property type="entry name" value="cNMP_binding"/>
    <property type="match status" value="1"/>
</dbReference>
<dbReference type="Gene3D" id="1.10.10.10">
    <property type="entry name" value="Winged helix-like DNA-binding domain superfamily/Winged helix DNA-binding domain"/>
    <property type="match status" value="1"/>
</dbReference>
<dbReference type="OrthoDB" id="892842at2"/>
<accession>A0A1I7PI51</accession>
<keyword evidence="3" id="KW-0804">Transcription</keyword>
<dbReference type="InterPro" id="IPR036388">
    <property type="entry name" value="WH-like_DNA-bd_sf"/>
</dbReference>
<evidence type="ECO:0000313" key="7">
    <source>
        <dbReference type="Proteomes" id="UP000095228"/>
    </source>
</evidence>
<dbReference type="SMART" id="SM00419">
    <property type="entry name" value="HTH_CRP"/>
    <property type="match status" value="1"/>
</dbReference>
<evidence type="ECO:0000256" key="2">
    <source>
        <dbReference type="ARBA" id="ARBA00023125"/>
    </source>
</evidence>
<evidence type="ECO:0000256" key="3">
    <source>
        <dbReference type="ARBA" id="ARBA00023163"/>
    </source>
</evidence>
<dbReference type="AlphaFoldDB" id="A0A1I7PI51"/>
<dbReference type="EMBL" id="CP016094">
    <property type="protein sequence ID" value="AOS43308.1"/>
    <property type="molecule type" value="Genomic_DNA"/>
</dbReference>
<dbReference type="SUPFAM" id="SSF51206">
    <property type="entry name" value="cAMP-binding domain-like"/>
    <property type="match status" value="1"/>
</dbReference>
<evidence type="ECO:0000313" key="6">
    <source>
        <dbReference type="EMBL" id="AOS43308.1"/>
    </source>
</evidence>
<feature type="domain" description="Cyclic nucleotide-binding" evidence="4">
    <location>
        <begin position="24"/>
        <end position="144"/>
    </location>
</feature>
<feature type="domain" description="HTH crp-type" evidence="5">
    <location>
        <begin position="158"/>
        <end position="226"/>
    </location>
</feature>
<name>A0A1I7PI51_9BACT</name>
<dbReference type="CDD" id="cd00038">
    <property type="entry name" value="CAP_ED"/>
    <property type="match status" value="1"/>
</dbReference>
<dbReference type="Gene3D" id="2.60.120.10">
    <property type="entry name" value="Jelly Rolls"/>
    <property type="match status" value="1"/>
</dbReference>
<dbReference type="KEGG" id="obg:Verru16b_00351"/>
<sequence>MPTAPRSVELKLTGLVSSLRCCQLFTGLSPEDLTAIAGFTQVLRLAKDDYLFHEGEASRGFYVVQAGAINVHRVSAAGKEQVIHVFRMGESFAEAALAAPTGYPANARAVEPSAVLLIPKAPILELIGRRPDLALRMLGSMSAHLRVLVGALDDLTLKDVESRLLNWLVKHHRGARAGVIQLPGTKRVLAAELGTSSETLSRTLARLRDGALITVAAKTITVHEPARLVAMLRRNLGEG</sequence>
<dbReference type="RefSeq" id="WP_069960675.1">
    <property type="nucleotide sequence ID" value="NZ_CP016094.1"/>
</dbReference>
<dbReference type="PANTHER" id="PTHR24567">
    <property type="entry name" value="CRP FAMILY TRANSCRIPTIONAL REGULATORY PROTEIN"/>
    <property type="match status" value="1"/>
</dbReference>